<keyword evidence="4" id="KW-0411">Iron-sulfur</keyword>
<dbReference type="PATRIC" id="fig|276.5.peg.460"/>
<keyword evidence="2" id="KW-0479">Metal-binding</keyword>
<evidence type="ECO:0000256" key="3">
    <source>
        <dbReference type="ARBA" id="ARBA00023004"/>
    </source>
</evidence>
<dbReference type="PANTHER" id="PTHR21496:SF0">
    <property type="entry name" value="RIESKE DOMAIN-CONTAINING PROTEIN"/>
    <property type="match status" value="1"/>
</dbReference>
<dbReference type="PROSITE" id="PS51296">
    <property type="entry name" value="RIESKE"/>
    <property type="match status" value="1"/>
</dbReference>
<gene>
    <name evidence="8" type="ORF">THFILI_11475</name>
</gene>
<dbReference type="STRING" id="276.THFILI_11475"/>
<comment type="similarity">
    <text evidence="6">Belongs to the bacterial ring-hydroxylating dioxygenase ferredoxin component family.</text>
</comment>
<dbReference type="Pfam" id="PF00355">
    <property type="entry name" value="Rieske"/>
    <property type="match status" value="1"/>
</dbReference>
<dbReference type="RefSeq" id="WP_038061587.1">
    <property type="nucleotide sequence ID" value="NZ_JPSL02000040.1"/>
</dbReference>
<keyword evidence="9" id="KW-1185">Reference proteome</keyword>
<dbReference type="PANTHER" id="PTHR21496">
    <property type="entry name" value="FERREDOXIN-RELATED"/>
    <property type="match status" value="1"/>
</dbReference>
<organism evidence="8 9">
    <name type="scientific">Thermus filiformis</name>
    <dbReference type="NCBI Taxonomy" id="276"/>
    <lineage>
        <taxon>Bacteria</taxon>
        <taxon>Thermotogati</taxon>
        <taxon>Deinococcota</taxon>
        <taxon>Deinococci</taxon>
        <taxon>Thermales</taxon>
        <taxon>Thermaceae</taxon>
        <taxon>Thermus</taxon>
    </lineage>
</organism>
<dbReference type="InterPro" id="IPR036922">
    <property type="entry name" value="Rieske_2Fe-2S_sf"/>
</dbReference>
<dbReference type="EMBL" id="JPSL02000040">
    <property type="protein sequence ID" value="KGQ22704.1"/>
    <property type="molecule type" value="Genomic_DNA"/>
</dbReference>
<evidence type="ECO:0000256" key="4">
    <source>
        <dbReference type="ARBA" id="ARBA00023014"/>
    </source>
</evidence>
<evidence type="ECO:0000256" key="2">
    <source>
        <dbReference type="ARBA" id="ARBA00022723"/>
    </source>
</evidence>
<feature type="domain" description="Rieske" evidence="7">
    <location>
        <begin position="3"/>
        <end position="98"/>
    </location>
</feature>
<evidence type="ECO:0000256" key="5">
    <source>
        <dbReference type="ARBA" id="ARBA00034078"/>
    </source>
</evidence>
<keyword evidence="1" id="KW-0001">2Fe-2S</keyword>
<name>A0A0A2XC27_THEFI</name>
<comment type="cofactor">
    <cofactor evidence="5">
        <name>[2Fe-2S] cluster</name>
        <dbReference type="ChEBI" id="CHEBI:190135"/>
    </cofactor>
</comment>
<dbReference type="SUPFAM" id="SSF50022">
    <property type="entry name" value="ISP domain"/>
    <property type="match status" value="1"/>
</dbReference>
<dbReference type="GO" id="GO:0051537">
    <property type="term" value="F:2 iron, 2 sulfur cluster binding"/>
    <property type="evidence" value="ECO:0007669"/>
    <property type="project" value="UniProtKB-KW"/>
</dbReference>
<dbReference type="OrthoDB" id="593800at2"/>
<evidence type="ECO:0000313" key="8">
    <source>
        <dbReference type="EMBL" id="KGQ22704.1"/>
    </source>
</evidence>
<dbReference type="Gene3D" id="2.102.10.10">
    <property type="entry name" value="Rieske [2Fe-2S] iron-sulphur domain"/>
    <property type="match status" value="1"/>
</dbReference>
<protein>
    <submittedName>
        <fullName evidence="8">Diguanylate cyclase</fullName>
    </submittedName>
</protein>
<proteinExistence type="inferred from homology"/>
<sequence length="100" mass="11211">MWKVVANLGDFQNGRLVLRLKEHTRPILLLHTGEEVFALEDVCTHDGGPLHEGEVEDGRIVCPRHGARFDLRTGRQTLPAPRPVRVFPARVEGEAVLLDL</sequence>
<comment type="caution">
    <text evidence="8">The sequence shown here is derived from an EMBL/GenBank/DDBJ whole genome shotgun (WGS) entry which is preliminary data.</text>
</comment>
<reference evidence="8 9" key="1">
    <citation type="journal article" date="2015" name="Genome Announc.">
        <title>Draft Genome Sequence of the Thermophile Thermus filiformis ATCC 43280, Producer of Carotenoid-(Di)glucoside-Branched Fatty Acid (Di)esters and Source of Hyperthermostable Enzymes of Biotechnological Interest.</title>
        <authorList>
            <person name="Mandelli F."/>
            <person name="Oliveira Ramires B."/>
            <person name="Couger M.B."/>
            <person name="Paixao D.A."/>
            <person name="Camilo C.M."/>
            <person name="Polikarpov I."/>
            <person name="Prade R."/>
            <person name="Riano-Pachon D.M."/>
            <person name="Squina F.M."/>
        </authorList>
    </citation>
    <scope>NUCLEOTIDE SEQUENCE [LARGE SCALE GENOMIC DNA]</scope>
    <source>
        <strain evidence="8 9">ATCC 43280</strain>
    </source>
</reference>
<evidence type="ECO:0000256" key="6">
    <source>
        <dbReference type="ARBA" id="ARBA00038001"/>
    </source>
</evidence>
<dbReference type="AlphaFoldDB" id="A0A0A2XC27"/>
<dbReference type="GO" id="GO:0046872">
    <property type="term" value="F:metal ion binding"/>
    <property type="evidence" value="ECO:0007669"/>
    <property type="project" value="UniProtKB-KW"/>
</dbReference>
<evidence type="ECO:0000256" key="1">
    <source>
        <dbReference type="ARBA" id="ARBA00022714"/>
    </source>
</evidence>
<accession>A0A0A2XC27</accession>
<evidence type="ECO:0000313" key="9">
    <source>
        <dbReference type="Proteomes" id="UP000030364"/>
    </source>
</evidence>
<keyword evidence="3" id="KW-0408">Iron</keyword>
<dbReference type="InterPro" id="IPR017941">
    <property type="entry name" value="Rieske_2Fe-2S"/>
</dbReference>
<evidence type="ECO:0000259" key="7">
    <source>
        <dbReference type="PROSITE" id="PS51296"/>
    </source>
</evidence>
<dbReference type="Proteomes" id="UP000030364">
    <property type="component" value="Unassembled WGS sequence"/>
</dbReference>